<dbReference type="Proteomes" id="UP000637002">
    <property type="component" value="Unassembled WGS sequence"/>
</dbReference>
<dbReference type="PANTHER" id="PTHR43179:SF7">
    <property type="entry name" value="RHAMNOSYLTRANSFERASE WBBL"/>
    <property type="match status" value="1"/>
</dbReference>
<gene>
    <name evidence="1" type="ORF">GCM10010994_27820</name>
</gene>
<dbReference type="Pfam" id="PF13641">
    <property type="entry name" value="Glyco_tranf_2_3"/>
    <property type="match status" value="1"/>
</dbReference>
<dbReference type="AlphaFoldDB" id="A0A916UCS9"/>
<dbReference type="EMBL" id="BMGG01000004">
    <property type="protein sequence ID" value="GGC67650.1"/>
    <property type="molecule type" value="Genomic_DNA"/>
</dbReference>
<protein>
    <submittedName>
        <fullName evidence="1">Glycosyl transferase</fullName>
    </submittedName>
</protein>
<evidence type="ECO:0000313" key="1">
    <source>
        <dbReference type="EMBL" id="GGC67650.1"/>
    </source>
</evidence>
<accession>A0A916UCS9</accession>
<dbReference type="Gene3D" id="3.90.550.10">
    <property type="entry name" value="Spore Coat Polysaccharide Biosynthesis Protein SpsA, Chain A"/>
    <property type="match status" value="1"/>
</dbReference>
<dbReference type="GO" id="GO:0016740">
    <property type="term" value="F:transferase activity"/>
    <property type="evidence" value="ECO:0007669"/>
    <property type="project" value="UniProtKB-KW"/>
</dbReference>
<name>A0A916UCS9_9HYPH</name>
<reference evidence="1" key="1">
    <citation type="journal article" date="2014" name="Int. J. Syst. Evol. Microbiol.">
        <title>Complete genome sequence of Corynebacterium casei LMG S-19264T (=DSM 44701T), isolated from a smear-ripened cheese.</title>
        <authorList>
            <consortium name="US DOE Joint Genome Institute (JGI-PGF)"/>
            <person name="Walter F."/>
            <person name="Albersmeier A."/>
            <person name="Kalinowski J."/>
            <person name="Ruckert C."/>
        </authorList>
    </citation>
    <scope>NUCLEOTIDE SEQUENCE</scope>
    <source>
        <strain evidence="1">CGMCC 1.12919</strain>
    </source>
</reference>
<keyword evidence="1" id="KW-0808">Transferase</keyword>
<comment type="caution">
    <text evidence="1">The sequence shown here is derived from an EMBL/GenBank/DDBJ whole genome shotgun (WGS) entry which is preliminary data.</text>
</comment>
<reference evidence="1" key="2">
    <citation type="submission" date="2020-09" db="EMBL/GenBank/DDBJ databases">
        <authorList>
            <person name="Sun Q."/>
            <person name="Zhou Y."/>
        </authorList>
    </citation>
    <scope>NUCLEOTIDE SEQUENCE</scope>
    <source>
        <strain evidence="1">CGMCC 1.12919</strain>
    </source>
</reference>
<keyword evidence="2" id="KW-1185">Reference proteome</keyword>
<sequence>MNELRSVITPDLASTGRASGLRWRVSLVDGESVSGYVFAPSDPGRRWVLELTVDGIIVDVILANQFVDELWRAREGDGCYGFWAQLPSSELQAEVEVRVANTHESLRRFRLPGREKDVFTPVGQVQWQGGLRLAGWVGPSRTTPWLRFAVDGECVLECAPNRWSHVTRVTSHEAVPGFDVHLPREVADGRPKVVRVFSGQGEELGGSPLSLIAFPDALADALGYPGDETGENVRARLIDRIVPQSLPFAEYASWAKRFLRHDGKPGDGAIAVVVIGNAEAELDRTSRSLERQTLTNWVAGAIASPDGICFDPGDLAEFLRTEGRNSAAVVLMRMGTELEPNGLGRLAAAIMESPDAVLAYGDVTIPGRDGRRLPIAFPAFDYERLLEQGYPASLFVLRADALSSALQQGASSLFALALAPFAAELPPEELAVHVPGPVAHVEPLLAADALRDAVAAHLESRGVPCALDVGQGPIFPCVRVRRQAPAEPVTLIIPTRNRLDLLSACIDSVTPLIRAGRARLLVVDNDSDDDDTLAYLRALAANGATVERVTGEFNFSRLNNRAVERATTELICLLNNDVEALDEDWLDEMASRLAEPRVGAVGALLAWPSRVVQHGGVVLGQSFAAGHAHTGLMLGDPGYADLLLVAHQCSAVTGACLMTRRSLYRELGGLDETQFSVNFNDVDYCLRLSRAGLRTVFTPHARLIHNESSSRGADLARPKSERLRRELAALRLNWYDQLATDMLYNPILGLDPDPYTALAWPPRGLSPRAWAAPSVDEPLRRTME</sequence>
<dbReference type="RefSeq" id="WP_188609741.1">
    <property type="nucleotide sequence ID" value="NZ_BMGG01000004.1"/>
</dbReference>
<dbReference type="PANTHER" id="PTHR43179">
    <property type="entry name" value="RHAMNOSYLTRANSFERASE WBBL"/>
    <property type="match status" value="1"/>
</dbReference>
<dbReference type="SUPFAM" id="SSF53448">
    <property type="entry name" value="Nucleotide-diphospho-sugar transferases"/>
    <property type="match status" value="1"/>
</dbReference>
<proteinExistence type="predicted"/>
<dbReference type="InterPro" id="IPR029044">
    <property type="entry name" value="Nucleotide-diphossugar_trans"/>
</dbReference>
<organism evidence="1 2">
    <name type="scientific">Chelatococcus reniformis</name>
    <dbReference type="NCBI Taxonomy" id="1494448"/>
    <lineage>
        <taxon>Bacteria</taxon>
        <taxon>Pseudomonadati</taxon>
        <taxon>Pseudomonadota</taxon>
        <taxon>Alphaproteobacteria</taxon>
        <taxon>Hyphomicrobiales</taxon>
        <taxon>Chelatococcaceae</taxon>
        <taxon>Chelatococcus</taxon>
    </lineage>
</organism>
<evidence type="ECO:0000313" key="2">
    <source>
        <dbReference type="Proteomes" id="UP000637002"/>
    </source>
</evidence>